<sequence length="294" mass="33143">MIFATIDVGSNAIRMLLTDVRTVEDEVIFERMTMLRVPVRLGEDAFSRGKISDDKAKMLIKTMCGFREIIDGFHVTDTMACATSALREAKNGKELAKQIKKKTGIDLKIIDGKKEAKLIYANHIEKNFDPRYSYLYIDVGGGSTEITYVGNGVRKSKSFNVGCIRLKEGFVLKETRKEMDKWLRKTVRGNNVIGIGSGGNIRSLYLLAGKVNNEPLKITDLEDVDELLHNYSVEERVTELGLKPDRADVIVHACHIYSHILNVCHIQTIHAPIIGLSDGMVHELYSKHKKKFME</sequence>
<protein>
    <submittedName>
        <fullName evidence="2">Exopolyphosphatase/guanosine-5'-triphosphate, 3'-diphosphate pyrophosphatase</fullName>
    </submittedName>
</protein>
<comment type="caution">
    <text evidence="2">The sequence shown here is derived from an EMBL/GenBank/DDBJ whole genome shotgun (WGS) entry which is preliminary data.</text>
</comment>
<feature type="domain" description="Ppx/GppA phosphatase N-terminal" evidence="1">
    <location>
        <begin position="26"/>
        <end position="287"/>
    </location>
</feature>
<dbReference type="Gene3D" id="3.30.420.40">
    <property type="match status" value="1"/>
</dbReference>
<dbReference type="InterPro" id="IPR050273">
    <property type="entry name" value="GppA/Ppx_hydrolase"/>
</dbReference>
<dbReference type="InterPro" id="IPR003695">
    <property type="entry name" value="Ppx_GppA_N"/>
</dbReference>
<evidence type="ECO:0000259" key="1">
    <source>
        <dbReference type="Pfam" id="PF02541"/>
    </source>
</evidence>
<reference evidence="2 3" key="1">
    <citation type="submission" date="2019-03" db="EMBL/GenBank/DDBJ databases">
        <title>Genomic Encyclopedia of Type Strains, Phase IV (KMG-IV): sequencing the most valuable type-strain genomes for metagenomic binning, comparative biology and taxonomic classification.</title>
        <authorList>
            <person name="Goeker M."/>
        </authorList>
    </citation>
    <scope>NUCLEOTIDE SEQUENCE [LARGE SCALE GENOMIC DNA]</scope>
    <source>
        <strain evidence="2 3">DSM 13328</strain>
    </source>
</reference>
<organism evidence="2 3">
    <name type="scientific">Methanimicrococcus blatticola</name>
    <dbReference type="NCBI Taxonomy" id="91560"/>
    <lineage>
        <taxon>Archaea</taxon>
        <taxon>Methanobacteriati</taxon>
        <taxon>Methanobacteriota</taxon>
        <taxon>Stenosarchaea group</taxon>
        <taxon>Methanomicrobia</taxon>
        <taxon>Methanosarcinales</taxon>
        <taxon>Methanosarcinaceae</taxon>
        <taxon>Methanimicrococcus</taxon>
    </lineage>
</organism>
<dbReference type="InterPro" id="IPR043129">
    <property type="entry name" value="ATPase_NBD"/>
</dbReference>
<dbReference type="Gene3D" id="3.30.420.150">
    <property type="entry name" value="Exopolyphosphatase. Domain 2"/>
    <property type="match status" value="1"/>
</dbReference>
<dbReference type="RefSeq" id="WP_133517221.1">
    <property type="nucleotide sequence ID" value="NZ_JAHDUW010000002.1"/>
</dbReference>
<proteinExistence type="predicted"/>
<dbReference type="OrthoDB" id="10802at2157"/>
<dbReference type="PANTHER" id="PTHR30005">
    <property type="entry name" value="EXOPOLYPHOSPHATASE"/>
    <property type="match status" value="1"/>
</dbReference>
<name>A0A484F6F7_9EURY</name>
<dbReference type="EMBL" id="SNYS01000007">
    <property type="protein sequence ID" value="TDQ69428.1"/>
    <property type="molecule type" value="Genomic_DNA"/>
</dbReference>
<dbReference type="Proteomes" id="UP000294855">
    <property type="component" value="Unassembled WGS sequence"/>
</dbReference>
<dbReference type="SUPFAM" id="SSF53067">
    <property type="entry name" value="Actin-like ATPase domain"/>
    <property type="match status" value="2"/>
</dbReference>
<dbReference type="GO" id="GO:0016462">
    <property type="term" value="F:pyrophosphatase activity"/>
    <property type="evidence" value="ECO:0007669"/>
    <property type="project" value="TreeGrafter"/>
</dbReference>
<keyword evidence="3" id="KW-1185">Reference proteome</keyword>
<dbReference type="PANTHER" id="PTHR30005:SF0">
    <property type="entry name" value="RETROGRADE REGULATION PROTEIN 2"/>
    <property type="match status" value="1"/>
</dbReference>
<dbReference type="AlphaFoldDB" id="A0A484F6F7"/>
<accession>A0A484F6F7</accession>
<evidence type="ECO:0000313" key="2">
    <source>
        <dbReference type="EMBL" id="TDQ69428.1"/>
    </source>
</evidence>
<gene>
    <name evidence="2" type="ORF">C7391_0754</name>
</gene>
<dbReference type="CDD" id="cd24006">
    <property type="entry name" value="ASKHA_NBD_PPX_GppA"/>
    <property type="match status" value="1"/>
</dbReference>
<evidence type="ECO:0000313" key="3">
    <source>
        <dbReference type="Proteomes" id="UP000294855"/>
    </source>
</evidence>
<dbReference type="Pfam" id="PF02541">
    <property type="entry name" value="Ppx-GppA"/>
    <property type="match status" value="1"/>
</dbReference>